<feature type="transmembrane region" description="Helical" evidence="6">
    <location>
        <begin position="12"/>
        <end position="33"/>
    </location>
</feature>
<keyword evidence="3 4" id="KW-0408">Iron</keyword>
<keyword evidence="2 4" id="KW-0479">Metal-binding</keyword>
<dbReference type="Pfam" id="PF00034">
    <property type="entry name" value="Cytochrom_C"/>
    <property type="match status" value="1"/>
</dbReference>
<evidence type="ECO:0000256" key="1">
    <source>
        <dbReference type="ARBA" id="ARBA00022617"/>
    </source>
</evidence>
<sequence>MDITKILARSIKLIYVLLGLSIVTILLFLFPSITGLFTSENIKIDPETEQAKQTLDSAFTNLWTAPAEWRLSTKPNKAEILYGKELIAHTARYLGPNGSVMSISNGLNCQNCHLDAGSKPFGNNYFAVNSTYPKMRARSGKIEDKVKRINDCFERSLNGSGLAADSKEMKAMIAYIDYLGEDVPKKEKPRGTGLFKIKELNRALSKTNGEKIYLEKCQSCHGAEGQGVLTADGKEYTYPPLWGAHSYNDGAGLYRMSNFASYVKYNMPFGVSYENPQLTDEEAWDLAGYVNQMPRPSKDLSQDWPDISKKPFDHPFGPYKDPFPETQHKIGPYKPIKDWYKNNSK</sequence>
<evidence type="ECO:0000256" key="6">
    <source>
        <dbReference type="SAM" id="Phobius"/>
    </source>
</evidence>
<keyword evidence="9" id="KW-1185">Reference proteome</keyword>
<accession>A0ABV7YSI8</accession>
<feature type="region of interest" description="Disordered" evidence="5">
    <location>
        <begin position="315"/>
        <end position="345"/>
    </location>
</feature>
<keyword evidence="1 4" id="KW-0349">Heme</keyword>
<reference evidence="9" key="1">
    <citation type="journal article" date="2019" name="Int. J. Syst. Evol. Microbiol.">
        <title>The Global Catalogue of Microorganisms (GCM) 10K type strain sequencing project: providing services to taxonomists for standard genome sequencing and annotation.</title>
        <authorList>
            <consortium name="The Broad Institute Genomics Platform"/>
            <consortium name="The Broad Institute Genome Sequencing Center for Infectious Disease"/>
            <person name="Wu L."/>
            <person name="Ma J."/>
        </authorList>
    </citation>
    <scope>NUCLEOTIDE SEQUENCE [LARGE SCALE GENOMIC DNA]</scope>
    <source>
        <strain evidence="9">CECT 7956</strain>
    </source>
</reference>
<evidence type="ECO:0000256" key="3">
    <source>
        <dbReference type="ARBA" id="ARBA00023004"/>
    </source>
</evidence>
<comment type="caution">
    <text evidence="8">The sequence shown here is derived from an EMBL/GenBank/DDBJ whole genome shotgun (WGS) entry which is preliminary data.</text>
</comment>
<dbReference type="InterPro" id="IPR051459">
    <property type="entry name" value="Cytochrome_c-type_DH"/>
</dbReference>
<feature type="compositionally biased region" description="Basic and acidic residues" evidence="5">
    <location>
        <begin position="335"/>
        <end position="345"/>
    </location>
</feature>
<keyword evidence="6" id="KW-0812">Transmembrane</keyword>
<proteinExistence type="predicted"/>
<evidence type="ECO:0000256" key="5">
    <source>
        <dbReference type="SAM" id="MobiDB-lite"/>
    </source>
</evidence>
<evidence type="ECO:0000256" key="2">
    <source>
        <dbReference type="ARBA" id="ARBA00022723"/>
    </source>
</evidence>
<dbReference type="Gene3D" id="1.10.760.10">
    <property type="entry name" value="Cytochrome c-like domain"/>
    <property type="match status" value="2"/>
</dbReference>
<protein>
    <submittedName>
        <fullName evidence="8">C-type cytochrome</fullName>
    </submittedName>
</protein>
<evidence type="ECO:0000256" key="4">
    <source>
        <dbReference type="PROSITE-ProRule" id="PRU00433"/>
    </source>
</evidence>
<keyword evidence="6" id="KW-0472">Membrane</keyword>
<organism evidence="8 9">
    <name type="scientific">Lacihabitans lacunae</name>
    <dbReference type="NCBI Taxonomy" id="1028214"/>
    <lineage>
        <taxon>Bacteria</taxon>
        <taxon>Pseudomonadati</taxon>
        <taxon>Bacteroidota</taxon>
        <taxon>Cytophagia</taxon>
        <taxon>Cytophagales</taxon>
        <taxon>Leadbetterellaceae</taxon>
        <taxon>Lacihabitans</taxon>
    </lineage>
</organism>
<evidence type="ECO:0000313" key="8">
    <source>
        <dbReference type="EMBL" id="MFC3809926.1"/>
    </source>
</evidence>
<dbReference type="SUPFAM" id="SSF46626">
    <property type="entry name" value="Cytochrome c"/>
    <property type="match status" value="2"/>
</dbReference>
<dbReference type="RefSeq" id="WP_379835581.1">
    <property type="nucleotide sequence ID" value="NZ_JBHRYQ010000001.1"/>
</dbReference>
<dbReference type="InterPro" id="IPR036909">
    <property type="entry name" value="Cyt_c-like_dom_sf"/>
</dbReference>
<name>A0ABV7YSI8_9BACT</name>
<dbReference type="PANTHER" id="PTHR35008">
    <property type="entry name" value="BLL4482 PROTEIN-RELATED"/>
    <property type="match status" value="1"/>
</dbReference>
<dbReference type="PROSITE" id="PS51007">
    <property type="entry name" value="CYTC"/>
    <property type="match status" value="1"/>
</dbReference>
<dbReference type="EMBL" id="JBHRYQ010000001">
    <property type="protein sequence ID" value="MFC3809926.1"/>
    <property type="molecule type" value="Genomic_DNA"/>
</dbReference>
<keyword evidence="6" id="KW-1133">Transmembrane helix</keyword>
<feature type="domain" description="Cytochrome c" evidence="7">
    <location>
        <begin position="204"/>
        <end position="294"/>
    </location>
</feature>
<dbReference type="PANTHER" id="PTHR35008:SF9">
    <property type="entry name" value="CYTOCHROME C DOMAIN-CONTAINING PROTEIN"/>
    <property type="match status" value="1"/>
</dbReference>
<evidence type="ECO:0000259" key="7">
    <source>
        <dbReference type="PROSITE" id="PS51007"/>
    </source>
</evidence>
<dbReference type="Pfam" id="PF21342">
    <property type="entry name" value="SoxA-TsdA_cyt-c"/>
    <property type="match status" value="1"/>
</dbReference>
<evidence type="ECO:0000313" key="9">
    <source>
        <dbReference type="Proteomes" id="UP001595616"/>
    </source>
</evidence>
<dbReference type="InterPro" id="IPR009056">
    <property type="entry name" value="Cyt_c-like_dom"/>
</dbReference>
<dbReference type="Proteomes" id="UP001595616">
    <property type="component" value="Unassembled WGS sequence"/>
</dbReference>
<gene>
    <name evidence="8" type="ORF">ACFOOI_04625</name>
</gene>